<feature type="signal peptide" evidence="1">
    <location>
        <begin position="1"/>
        <end position="38"/>
    </location>
</feature>
<keyword evidence="3" id="KW-1185">Reference proteome</keyword>
<dbReference type="RefSeq" id="WP_142788075.1">
    <property type="nucleotide sequence ID" value="NZ_VHJK01000001.1"/>
</dbReference>
<dbReference type="EMBL" id="VHJK01000001">
    <property type="protein sequence ID" value="TRD11803.1"/>
    <property type="molecule type" value="Genomic_DNA"/>
</dbReference>
<dbReference type="Gene3D" id="2.60.120.260">
    <property type="entry name" value="Galactose-binding domain-like"/>
    <property type="match status" value="2"/>
</dbReference>
<dbReference type="OrthoDB" id="7561968at2"/>
<feature type="chain" id="PRO_5021776448" description="CBM-cenC domain-containing protein" evidence="1">
    <location>
        <begin position="39"/>
        <end position="387"/>
    </location>
</feature>
<organism evidence="2 3">
    <name type="scientific">Erythrobacter insulae</name>
    <dbReference type="NCBI Taxonomy" id="2584124"/>
    <lineage>
        <taxon>Bacteria</taxon>
        <taxon>Pseudomonadati</taxon>
        <taxon>Pseudomonadota</taxon>
        <taxon>Alphaproteobacteria</taxon>
        <taxon>Sphingomonadales</taxon>
        <taxon>Erythrobacteraceae</taxon>
        <taxon>Erythrobacter/Porphyrobacter group</taxon>
        <taxon>Erythrobacter</taxon>
    </lineage>
</organism>
<accession>A0A547PCD9</accession>
<proteinExistence type="predicted"/>
<dbReference type="Proteomes" id="UP000316343">
    <property type="component" value="Unassembled WGS sequence"/>
</dbReference>
<comment type="caution">
    <text evidence="2">The sequence shown here is derived from an EMBL/GenBank/DDBJ whole genome shotgun (WGS) entry which is preliminary data.</text>
</comment>
<name>A0A547PCD9_9SPHN</name>
<reference evidence="2 3" key="1">
    <citation type="submission" date="2019-06" db="EMBL/GenBank/DDBJ databases">
        <title>Erythrobacter insulae sp. nov., isolated from a tidal flat.</title>
        <authorList>
            <person name="Yoon J.-H."/>
        </authorList>
    </citation>
    <scope>NUCLEOTIDE SEQUENCE [LARGE SCALE GENOMIC DNA]</scope>
    <source>
        <strain evidence="2 3">JBTF-M21</strain>
    </source>
</reference>
<gene>
    <name evidence="2" type="ORF">FGU71_08000</name>
</gene>
<evidence type="ECO:0000313" key="3">
    <source>
        <dbReference type="Proteomes" id="UP000316343"/>
    </source>
</evidence>
<evidence type="ECO:0000313" key="2">
    <source>
        <dbReference type="EMBL" id="TRD11803.1"/>
    </source>
</evidence>
<evidence type="ECO:0000256" key="1">
    <source>
        <dbReference type="SAM" id="SignalP"/>
    </source>
</evidence>
<keyword evidence="1" id="KW-0732">Signal</keyword>
<protein>
    <recommendedName>
        <fullName evidence="4">CBM-cenC domain-containing protein</fullName>
    </recommendedName>
</protein>
<dbReference type="AlphaFoldDB" id="A0A547PCD9"/>
<evidence type="ECO:0008006" key="4">
    <source>
        <dbReference type="Google" id="ProtNLM"/>
    </source>
</evidence>
<sequence>MGTNKAIASHRKKPAHLKIVGAALCLAAAGLIAAPAAAQDSPELKALDAQLPGDLVNNPSRIDWQSYGADLEASAIVDDSIPGGGAARRFEIKRASEFIYTAGTNVPLTEQVKRGKTITVGFYARTVEADTPDGLGIVRVRFQQNAEPFPGFGEETLSIGKEWAWYEVTAEAEQTLRSSDGIVSIQFGRTRQIIEIGQAIVVSGASKIAEEGPVTVAAARSETPELEMPDGLADLGSLINNPGQARWKFGGSAGTYANRDEPEIWMMKATRFEVAQPGTNLTDLYATIPIEQAIAKGDKLTIAIAAKTIGTAAEDGKAVVASRIQGTAPPFDSFASNRFKIGTAWQLIKIETQAPRDFTPGGSELQVYFGGTEQQVDLGPVYVFKTD</sequence>